<comment type="caution">
    <text evidence="1">The sequence shown here is derived from an EMBL/GenBank/DDBJ whole genome shotgun (WGS) entry which is preliminary data.</text>
</comment>
<dbReference type="AlphaFoldDB" id="A0A9W8ZSZ1"/>
<organism evidence="1 2">
    <name type="scientific">Lentinula lateritia</name>
    <dbReference type="NCBI Taxonomy" id="40482"/>
    <lineage>
        <taxon>Eukaryota</taxon>
        <taxon>Fungi</taxon>
        <taxon>Dikarya</taxon>
        <taxon>Basidiomycota</taxon>
        <taxon>Agaricomycotina</taxon>
        <taxon>Agaricomycetes</taxon>
        <taxon>Agaricomycetidae</taxon>
        <taxon>Agaricales</taxon>
        <taxon>Marasmiineae</taxon>
        <taxon>Omphalotaceae</taxon>
        <taxon>Lentinula</taxon>
    </lineage>
</organism>
<reference evidence="1" key="1">
    <citation type="submission" date="2022-08" db="EMBL/GenBank/DDBJ databases">
        <authorList>
            <consortium name="DOE Joint Genome Institute"/>
            <person name="Min B."/>
            <person name="Riley R."/>
            <person name="Sierra-Patev S."/>
            <person name="Naranjo-Ortiz M."/>
            <person name="Looney B."/>
            <person name="Konkel Z."/>
            <person name="Slot J.C."/>
            <person name="Sakamoto Y."/>
            <person name="Steenwyk J.L."/>
            <person name="Rokas A."/>
            <person name="Carro J."/>
            <person name="Camarero S."/>
            <person name="Ferreira P."/>
            <person name="Molpeceres G."/>
            <person name="Ruiz-Duenas F.J."/>
            <person name="Serrano A."/>
            <person name="Henrissat B."/>
            <person name="Drula E."/>
            <person name="Hughes K.W."/>
            <person name="Mata J.L."/>
            <person name="Ishikawa N.K."/>
            <person name="Vargas-Isla R."/>
            <person name="Ushijima S."/>
            <person name="Smith C.A."/>
            <person name="Ahrendt S."/>
            <person name="Andreopoulos W."/>
            <person name="He G."/>
            <person name="Labutti K."/>
            <person name="Lipzen A."/>
            <person name="Ng V."/>
            <person name="Sandor L."/>
            <person name="Barry K."/>
            <person name="Martinez A.T."/>
            <person name="Xiao Y."/>
            <person name="Gibbons J.G."/>
            <person name="Terashima K."/>
            <person name="Hibbett D.S."/>
            <person name="Grigoriev I.V."/>
        </authorList>
    </citation>
    <scope>NUCLEOTIDE SEQUENCE</scope>
    <source>
        <strain evidence="1">Sp2 HRB7682 ss15</strain>
    </source>
</reference>
<gene>
    <name evidence="1" type="ORF">C8J55DRAFT_528035</name>
</gene>
<dbReference type="Proteomes" id="UP001150238">
    <property type="component" value="Unassembled WGS sequence"/>
</dbReference>
<dbReference type="Gene3D" id="3.80.10.10">
    <property type="entry name" value="Ribonuclease Inhibitor"/>
    <property type="match status" value="1"/>
</dbReference>
<evidence type="ECO:0000313" key="1">
    <source>
        <dbReference type="EMBL" id="KAJ4465625.1"/>
    </source>
</evidence>
<reference evidence="1" key="2">
    <citation type="journal article" date="2023" name="Proc. Natl. Acad. Sci. U.S.A.">
        <title>A global phylogenomic analysis of the shiitake genus Lentinula.</title>
        <authorList>
            <person name="Sierra-Patev S."/>
            <person name="Min B."/>
            <person name="Naranjo-Ortiz M."/>
            <person name="Looney B."/>
            <person name="Konkel Z."/>
            <person name="Slot J.C."/>
            <person name="Sakamoto Y."/>
            <person name="Steenwyk J.L."/>
            <person name="Rokas A."/>
            <person name="Carro J."/>
            <person name="Camarero S."/>
            <person name="Ferreira P."/>
            <person name="Molpeceres G."/>
            <person name="Ruiz-Duenas F.J."/>
            <person name="Serrano A."/>
            <person name="Henrissat B."/>
            <person name="Drula E."/>
            <person name="Hughes K.W."/>
            <person name="Mata J.L."/>
            <person name="Ishikawa N.K."/>
            <person name="Vargas-Isla R."/>
            <person name="Ushijima S."/>
            <person name="Smith C.A."/>
            <person name="Donoghue J."/>
            <person name="Ahrendt S."/>
            <person name="Andreopoulos W."/>
            <person name="He G."/>
            <person name="LaButti K."/>
            <person name="Lipzen A."/>
            <person name="Ng V."/>
            <person name="Riley R."/>
            <person name="Sandor L."/>
            <person name="Barry K."/>
            <person name="Martinez A.T."/>
            <person name="Xiao Y."/>
            <person name="Gibbons J.G."/>
            <person name="Terashima K."/>
            <person name="Grigoriev I.V."/>
            <person name="Hibbett D."/>
        </authorList>
    </citation>
    <scope>NUCLEOTIDE SEQUENCE</scope>
    <source>
        <strain evidence="1">Sp2 HRB7682 ss15</strain>
    </source>
</reference>
<protein>
    <submittedName>
        <fullName evidence="1">Uncharacterized protein</fullName>
    </submittedName>
</protein>
<dbReference type="SUPFAM" id="SSF52047">
    <property type="entry name" value="RNI-like"/>
    <property type="match status" value="1"/>
</dbReference>
<dbReference type="InterPro" id="IPR032675">
    <property type="entry name" value="LRR_dom_sf"/>
</dbReference>
<dbReference type="EMBL" id="JANVFS010000049">
    <property type="protein sequence ID" value="KAJ4465625.1"/>
    <property type="molecule type" value="Genomic_DNA"/>
</dbReference>
<sequence>MFLDCIDLVSFHPRVYQQFLSGFPNLLSIKLDSVSFTSVSQVLYMLGSFHSLESASLNNIGWGSPTNDTPDNVYDYEIPPSLRKLCLWGCYKRDVMKCFLSQKALPIIRELDLGLISPSDTEAIGEYIGRLGKDLASLSLGFSSLDAGGDAEDFYLNCNLSLNTQLESIHFDRLLYFAEYRLTNPWPWISRIISSIRSTALTTICFSIYLPHIHLSNSYFNFCWSEMDQFFNQRMMMLPCFKHLQLRICFDFSPDPDMIPLVLDKIEKKLPLCNEGGILQLKINIQH</sequence>
<proteinExistence type="predicted"/>
<evidence type="ECO:0000313" key="2">
    <source>
        <dbReference type="Proteomes" id="UP001150238"/>
    </source>
</evidence>
<accession>A0A9W8ZSZ1</accession>
<name>A0A9W8ZSZ1_9AGAR</name>